<evidence type="ECO:0000256" key="7">
    <source>
        <dbReference type="ARBA" id="ARBA00023136"/>
    </source>
</evidence>
<organism evidence="8">
    <name type="scientific">Cyprideis torosa</name>
    <dbReference type="NCBI Taxonomy" id="163714"/>
    <lineage>
        <taxon>Eukaryota</taxon>
        <taxon>Metazoa</taxon>
        <taxon>Ecdysozoa</taxon>
        <taxon>Arthropoda</taxon>
        <taxon>Crustacea</taxon>
        <taxon>Oligostraca</taxon>
        <taxon>Ostracoda</taxon>
        <taxon>Podocopa</taxon>
        <taxon>Podocopida</taxon>
        <taxon>Cytherocopina</taxon>
        <taxon>Cytheroidea</taxon>
        <taxon>Cytherideidae</taxon>
        <taxon>Cyprideis</taxon>
    </lineage>
</organism>
<evidence type="ECO:0000313" key="8">
    <source>
        <dbReference type="EMBL" id="CAD7235233.1"/>
    </source>
</evidence>
<feature type="non-terminal residue" evidence="8">
    <location>
        <position position="349"/>
    </location>
</feature>
<dbReference type="PROSITE" id="PS50035">
    <property type="entry name" value="PLD"/>
    <property type="match status" value="2"/>
</dbReference>
<evidence type="ECO:0000256" key="2">
    <source>
        <dbReference type="ARBA" id="ARBA00022475"/>
    </source>
</evidence>
<dbReference type="Gene3D" id="3.30.870.10">
    <property type="entry name" value="Endonuclease Chain A"/>
    <property type="match status" value="2"/>
</dbReference>
<keyword evidence="2" id="KW-1003">Cell membrane</keyword>
<evidence type="ECO:0000256" key="6">
    <source>
        <dbReference type="ARBA" id="ARBA00022989"/>
    </source>
</evidence>
<accession>A0A7R8ZXB9</accession>
<dbReference type="InterPro" id="IPR022924">
    <property type="entry name" value="Cardiolipin_synthase"/>
</dbReference>
<dbReference type="Pfam" id="PF13091">
    <property type="entry name" value="PLDc_2"/>
    <property type="match status" value="2"/>
</dbReference>
<dbReference type="SMART" id="SM00155">
    <property type="entry name" value="PLDc"/>
    <property type="match status" value="2"/>
</dbReference>
<dbReference type="InterPro" id="IPR001736">
    <property type="entry name" value="PLipase_D/transphosphatidylase"/>
</dbReference>
<evidence type="ECO:0000256" key="5">
    <source>
        <dbReference type="ARBA" id="ARBA00022737"/>
    </source>
</evidence>
<keyword evidence="4" id="KW-0812">Transmembrane</keyword>
<dbReference type="InterPro" id="IPR025202">
    <property type="entry name" value="PLD-like_dom"/>
</dbReference>
<keyword evidence="5" id="KW-0677">Repeat</keyword>
<protein>
    <submittedName>
        <fullName evidence="8">Uncharacterized protein</fullName>
    </submittedName>
</protein>
<dbReference type="GO" id="GO:0032049">
    <property type="term" value="P:cardiolipin biosynthetic process"/>
    <property type="evidence" value="ECO:0007669"/>
    <property type="project" value="InterPro"/>
</dbReference>
<name>A0A7R8ZXB9_9CRUS</name>
<proteinExistence type="predicted"/>
<keyword evidence="3" id="KW-0808">Transferase</keyword>
<gene>
    <name evidence="8" type="ORF">CTOB1V02_LOCUS13049</name>
</gene>
<keyword evidence="7" id="KW-0472">Membrane</keyword>
<evidence type="ECO:0000256" key="4">
    <source>
        <dbReference type="ARBA" id="ARBA00022692"/>
    </source>
</evidence>
<dbReference type="GO" id="GO:0008808">
    <property type="term" value="F:cardiolipin synthase activity"/>
    <property type="evidence" value="ECO:0007669"/>
    <property type="project" value="InterPro"/>
</dbReference>
<keyword evidence="6" id="KW-1133">Transmembrane helix</keyword>
<sequence>MTGNNLEVFTSSNALFEQMIHDIEEADSSCHMQFYIWQSGGRVDAVAQALCRAAKRGVTCRVLVDSIGSRSFIRSPQAEMMRSAGIKVLESLQAGLIKAFFARIDIRNHRKLVIIDGTIAYTGSQNMVDPAHFKQDEGVGRWVDIMLRIRGPVVESLAGTFCNDWFLETDTDHSKIRALKEDISRIRQIADVYPIEAKGNIAIQAVPSGPGLVPDAIHKLLITAIYSARKELIVTTPYFVPDDLLLTALKSASEKGVDVRLVLPKKNNSKLVHFASQAHFEDLMRAGVKIFLFTDGLLHAKTITIDGELTLLGSVNLDMRSFWLNFELTLLIYCHIFTEEIRNQQLTYQ</sequence>
<dbReference type="AlphaFoldDB" id="A0A7R8ZXB9"/>
<reference evidence="8" key="1">
    <citation type="submission" date="2020-11" db="EMBL/GenBank/DDBJ databases">
        <authorList>
            <person name="Tran Van P."/>
        </authorList>
    </citation>
    <scope>NUCLEOTIDE SEQUENCE</scope>
</reference>
<dbReference type="CDD" id="cd09152">
    <property type="entry name" value="PLDc_EcCLS_like_1"/>
    <property type="match status" value="1"/>
</dbReference>
<dbReference type="OrthoDB" id="14911at2759"/>
<dbReference type="PANTHER" id="PTHR21248">
    <property type="entry name" value="CARDIOLIPIN SYNTHASE"/>
    <property type="match status" value="1"/>
</dbReference>
<dbReference type="SUPFAM" id="SSF56024">
    <property type="entry name" value="Phospholipase D/nuclease"/>
    <property type="match status" value="2"/>
</dbReference>
<dbReference type="EMBL" id="OB671834">
    <property type="protein sequence ID" value="CAD7235233.1"/>
    <property type="molecule type" value="Genomic_DNA"/>
</dbReference>
<evidence type="ECO:0000256" key="1">
    <source>
        <dbReference type="ARBA" id="ARBA00004236"/>
    </source>
</evidence>
<dbReference type="PANTHER" id="PTHR21248:SF22">
    <property type="entry name" value="PHOSPHOLIPASE D"/>
    <property type="match status" value="1"/>
</dbReference>
<evidence type="ECO:0000256" key="3">
    <source>
        <dbReference type="ARBA" id="ARBA00022679"/>
    </source>
</evidence>
<dbReference type="NCBIfam" id="TIGR04265">
    <property type="entry name" value="bac_cardiolipin"/>
    <property type="match status" value="1"/>
</dbReference>
<dbReference type="GO" id="GO:0005886">
    <property type="term" value="C:plasma membrane"/>
    <property type="evidence" value="ECO:0007669"/>
    <property type="project" value="UniProtKB-SubCell"/>
</dbReference>
<comment type="subcellular location">
    <subcellularLocation>
        <location evidence="1">Cell membrane</location>
    </subcellularLocation>
</comment>